<name>A9KPJ7_LACP7</name>
<dbReference type="eggNOG" id="ENOG5031X48">
    <property type="taxonomic scope" value="Bacteria"/>
</dbReference>
<dbReference type="RefSeq" id="WP_012200922.1">
    <property type="nucleotide sequence ID" value="NC_010001.1"/>
</dbReference>
<dbReference type="KEGG" id="cpy:Cphy_2913"/>
<dbReference type="AlphaFoldDB" id="A9KPJ7"/>
<dbReference type="OrthoDB" id="9789954at2"/>
<sequence>MDSVKKKELIEEYKNRRPEMGVISYLCKETGESFLGISKDTRADFNSNNAKLAANYHPNKRMQELWNKYGQNGFETSVIKILKYEDPRKNHTAELEKLREQCFAIDNKASKIWL</sequence>
<reference evidence="2" key="1">
    <citation type="submission" date="2007-11" db="EMBL/GenBank/DDBJ databases">
        <title>Complete genome sequence of Clostridium phytofermentans ISDg.</title>
        <authorList>
            <person name="Leschine S.B."/>
            <person name="Warnick T.A."/>
            <person name="Blanchard J.L."/>
            <person name="Schnell D.J."/>
            <person name="Petit E.L."/>
            <person name="LaTouf W.G."/>
            <person name="Copeland A."/>
            <person name="Lucas S."/>
            <person name="Lapidus A."/>
            <person name="Barry K."/>
            <person name="Glavina del Rio T."/>
            <person name="Dalin E."/>
            <person name="Tice H."/>
            <person name="Pitluck S."/>
            <person name="Kiss H."/>
            <person name="Brettin T."/>
            <person name="Bruce D."/>
            <person name="Detter J.C."/>
            <person name="Han C."/>
            <person name="Kuske C."/>
            <person name="Schmutz J."/>
            <person name="Larimer F."/>
            <person name="Land M."/>
            <person name="Hauser L."/>
            <person name="Kyrpides N."/>
            <person name="Kim E.A."/>
            <person name="Richardson P."/>
        </authorList>
    </citation>
    <scope>NUCLEOTIDE SEQUENCE [LARGE SCALE GENOMIC DNA]</scope>
    <source>
        <strain evidence="2">ATCC 700394 / DSM 18823 / ISDg</strain>
    </source>
</reference>
<dbReference type="Proteomes" id="UP000000370">
    <property type="component" value="Chromosome"/>
</dbReference>
<organism evidence="1 2">
    <name type="scientific">Lachnoclostridium phytofermentans (strain ATCC 700394 / DSM 18823 / ISDg)</name>
    <name type="common">Clostridium phytofermentans</name>
    <dbReference type="NCBI Taxonomy" id="357809"/>
    <lineage>
        <taxon>Bacteria</taxon>
        <taxon>Bacillati</taxon>
        <taxon>Bacillota</taxon>
        <taxon>Clostridia</taxon>
        <taxon>Lachnospirales</taxon>
        <taxon>Lachnospiraceae</taxon>
    </lineage>
</organism>
<dbReference type="InterPro" id="IPR035901">
    <property type="entry name" value="GIY-YIG_endonuc_sf"/>
</dbReference>
<dbReference type="HOGENOM" id="CLU_146070_1_0_9"/>
<dbReference type="CDD" id="cd10451">
    <property type="entry name" value="GIY-YIG_LuxR_like"/>
    <property type="match status" value="1"/>
</dbReference>
<keyword evidence="2" id="KW-1185">Reference proteome</keyword>
<dbReference type="Gene3D" id="3.40.1440.10">
    <property type="entry name" value="GIY-YIG endonuclease"/>
    <property type="match status" value="1"/>
</dbReference>
<dbReference type="STRING" id="357809.Cphy_2913"/>
<proteinExistence type="predicted"/>
<dbReference type="EMBL" id="CP000885">
    <property type="protein sequence ID" value="ABX43271.1"/>
    <property type="molecule type" value="Genomic_DNA"/>
</dbReference>
<accession>A9KPJ7</accession>
<evidence type="ECO:0000313" key="2">
    <source>
        <dbReference type="Proteomes" id="UP000000370"/>
    </source>
</evidence>
<evidence type="ECO:0008006" key="3">
    <source>
        <dbReference type="Google" id="ProtNLM"/>
    </source>
</evidence>
<protein>
    <recommendedName>
        <fullName evidence="3">GIY-YIG nuclease family protein</fullName>
    </recommendedName>
</protein>
<evidence type="ECO:0000313" key="1">
    <source>
        <dbReference type="EMBL" id="ABX43271.1"/>
    </source>
</evidence>
<gene>
    <name evidence="1" type="ordered locus">Cphy_2913</name>
</gene>